<evidence type="ECO:0000313" key="2">
    <source>
        <dbReference type="EMBL" id="KAF0134594.1"/>
    </source>
</evidence>
<feature type="domain" description="HEPN" evidence="1">
    <location>
        <begin position="9"/>
        <end position="118"/>
    </location>
</feature>
<dbReference type="EMBL" id="WPAF01000007">
    <property type="protein sequence ID" value="KAF0134594.1"/>
    <property type="molecule type" value="Genomic_DNA"/>
</dbReference>
<dbReference type="SUPFAM" id="SSF81593">
    <property type="entry name" value="Nucleotidyltransferase substrate binding subunit/domain"/>
    <property type="match status" value="1"/>
</dbReference>
<evidence type="ECO:0000313" key="3">
    <source>
        <dbReference type="Proteomes" id="UP000488506"/>
    </source>
</evidence>
<organism evidence="2 3">
    <name type="scientific">Candidatus Saganbacteria bacterium</name>
    <dbReference type="NCBI Taxonomy" id="2575572"/>
    <lineage>
        <taxon>Bacteria</taxon>
        <taxon>Bacillati</taxon>
        <taxon>Saganbacteria</taxon>
    </lineage>
</organism>
<dbReference type="Proteomes" id="UP000488506">
    <property type="component" value="Unassembled WGS sequence"/>
</dbReference>
<name>A0A833L1K9_UNCSA</name>
<dbReference type="SMART" id="SM00748">
    <property type="entry name" value="HEPN"/>
    <property type="match status" value="1"/>
</dbReference>
<dbReference type="PROSITE" id="PS50910">
    <property type="entry name" value="HEPN"/>
    <property type="match status" value="1"/>
</dbReference>
<dbReference type="InterPro" id="IPR007842">
    <property type="entry name" value="HEPN_dom"/>
</dbReference>
<comment type="caution">
    <text evidence="2">The sequence shown here is derived from an EMBL/GenBank/DDBJ whole genome shotgun (WGS) entry which is preliminary data.</text>
</comment>
<protein>
    <submittedName>
        <fullName evidence="2">HEPN domain-containing protein</fullName>
    </submittedName>
</protein>
<reference evidence="2 3" key="1">
    <citation type="submission" date="2019-12" db="EMBL/GenBank/DDBJ databases">
        <authorList>
            <person name="Wolfe R."/>
            <person name="Danczak R."/>
            <person name="Wilkins M."/>
        </authorList>
    </citation>
    <scope>NUCLEOTIDE SEQUENCE [LARGE SCALE GENOMIC DNA]</scope>
    <source>
        <strain evidence="2">X2_MaxBin.013</strain>
    </source>
</reference>
<sequence length="127" mass="15375">MNKDVRYWYNISKYDIETAQAMFKACRYLYVLFTCQQALEKIIKAFVTLETKKLPPKLHNLLRLAELANLNFDEEEKKFLEKLNYYYLETRYPEYKEKVAAELSKEIAKKYLVKTKEIWNCLEKKLP</sequence>
<gene>
    <name evidence="2" type="ORF">FD145_612</name>
</gene>
<proteinExistence type="predicted"/>
<dbReference type="AlphaFoldDB" id="A0A833L1K9"/>
<evidence type="ECO:0000259" key="1">
    <source>
        <dbReference type="PROSITE" id="PS50910"/>
    </source>
</evidence>
<dbReference type="Gene3D" id="1.20.120.330">
    <property type="entry name" value="Nucleotidyltransferases domain 2"/>
    <property type="match status" value="1"/>
</dbReference>
<accession>A0A833L1K9</accession>
<dbReference type="Pfam" id="PF05168">
    <property type="entry name" value="HEPN"/>
    <property type="match status" value="1"/>
</dbReference>